<dbReference type="Proteomes" id="UP000051804">
    <property type="component" value="Unassembled WGS sequence"/>
</dbReference>
<evidence type="ECO:0000313" key="3">
    <source>
        <dbReference type="Proteomes" id="UP000051804"/>
    </source>
</evidence>
<name>A0A0R1JY79_9LACO</name>
<keyword evidence="3" id="KW-1185">Reference proteome</keyword>
<accession>A0A0R1JY79</accession>
<dbReference type="AlphaFoldDB" id="A0A0R1JY79"/>
<dbReference type="STRING" id="1291734.FD02_GL000806"/>
<dbReference type="RefSeq" id="WP_082603252.1">
    <property type="nucleotide sequence ID" value="NZ_AZDJ01000001.1"/>
</dbReference>
<organism evidence="2 3">
    <name type="scientific">Lacticaseibacillus nasuensis JCM 17158</name>
    <dbReference type="NCBI Taxonomy" id="1291734"/>
    <lineage>
        <taxon>Bacteria</taxon>
        <taxon>Bacillati</taxon>
        <taxon>Bacillota</taxon>
        <taxon>Bacilli</taxon>
        <taxon>Lactobacillales</taxon>
        <taxon>Lactobacillaceae</taxon>
        <taxon>Lacticaseibacillus</taxon>
    </lineage>
</organism>
<protein>
    <submittedName>
        <fullName evidence="2">Uncharacterized protein</fullName>
    </submittedName>
</protein>
<evidence type="ECO:0000313" key="2">
    <source>
        <dbReference type="EMBL" id="KRK74211.1"/>
    </source>
</evidence>
<keyword evidence="1" id="KW-0812">Transmembrane</keyword>
<sequence>MIFMFAGTFEWLLALMYLVNRAHKRGGIFGYTSYLASVTDDGFAHAQTWCRNSLFMTGLGELLVGAGIHYLQWDRFFIIWLFLAALAFLTPYLYTESRLKRYLIAHDALPDDYVDPDEALRQRSAQRQRTEGLRDQLRHHR</sequence>
<proteinExistence type="predicted"/>
<keyword evidence="1" id="KW-0472">Membrane</keyword>
<feature type="transmembrane region" description="Helical" evidence="1">
    <location>
        <begin position="76"/>
        <end position="94"/>
    </location>
</feature>
<dbReference type="PATRIC" id="fig|1291734.4.peg.833"/>
<gene>
    <name evidence="2" type="ORF">FD02_GL000806</name>
</gene>
<reference evidence="2 3" key="1">
    <citation type="journal article" date="2015" name="Genome Announc.">
        <title>Expanding the biotechnology potential of lactobacilli through comparative genomics of 213 strains and associated genera.</title>
        <authorList>
            <person name="Sun Z."/>
            <person name="Harris H.M."/>
            <person name="McCann A."/>
            <person name="Guo C."/>
            <person name="Argimon S."/>
            <person name="Zhang W."/>
            <person name="Yang X."/>
            <person name="Jeffery I.B."/>
            <person name="Cooney J.C."/>
            <person name="Kagawa T.F."/>
            <person name="Liu W."/>
            <person name="Song Y."/>
            <person name="Salvetti E."/>
            <person name="Wrobel A."/>
            <person name="Rasinkangas P."/>
            <person name="Parkhill J."/>
            <person name="Rea M.C."/>
            <person name="O'Sullivan O."/>
            <person name="Ritari J."/>
            <person name="Douillard F.P."/>
            <person name="Paul Ross R."/>
            <person name="Yang R."/>
            <person name="Briner A.E."/>
            <person name="Felis G.E."/>
            <person name="de Vos W.M."/>
            <person name="Barrangou R."/>
            <person name="Klaenhammer T.R."/>
            <person name="Caufield P.W."/>
            <person name="Cui Y."/>
            <person name="Zhang H."/>
            <person name="O'Toole P.W."/>
        </authorList>
    </citation>
    <scope>NUCLEOTIDE SEQUENCE [LARGE SCALE GENOMIC DNA]</scope>
    <source>
        <strain evidence="2 3">JCM 17158</strain>
    </source>
</reference>
<dbReference type="EMBL" id="AZDJ01000001">
    <property type="protein sequence ID" value="KRK74211.1"/>
    <property type="molecule type" value="Genomic_DNA"/>
</dbReference>
<comment type="caution">
    <text evidence="2">The sequence shown here is derived from an EMBL/GenBank/DDBJ whole genome shotgun (WGS) entry which is preliminary data.</text>
</comment>
<evidence type="ECO:0000256" key="1">
    <source>
        <dbReference type="SAM" id="Phobius"/>
    </source>
</evidence>
<keyword evidence="1" id="KW-1133">Transmembrane helix</keyword>